<protein>
    <submittedName>
        <fullName evidence="1">Phytoene desaturase family protein</fullName>
    </submittedName>
</protein>
<gene>
    <name evidence="1" type="ORF">ACFPQ6_10150</name>
</gene>
<proteinExistence type="predicted"/>
<dbReference type="InterPro" id="IPR036188">
    <property type="entry name" value="FAD/NAD-bd_sf"/>
</dbReference>
<reference evidence="2" key="1">
    <citation type="journal article" date="2019" name="Int. J. Syst. Evol. Microbiol.">
        <title>The Global Catalogue of Microorganisms (GCM) 10K type strain sequencing project: providing services to taxonomists for standard genome sequencing and annotation.</title>
        <authorList>
            <consortium name="The Broad Institute Genomics Platform"/>
            <consortium name="The Broad Institute Genome Sequencing Center for Infectious Disease"/>
            <person name="Wu L."/>
            <person name="Ma J."/>
        </authorList>
    </citation>
    <scope>NUCLEOTIDE SEQUENCE [LARGE SCALE GENOMIC DNA]</scope>
    <source>
        <strain evidence="2">CGMCC 1.15053</strain>
    </source>
</reference>
<organism evidence="1 2">
    <name type="scientific">Deinococcus petrolearius</name>
    <dbReference type="NCBI Taxonomy" id="1751295"/>
    <lineage>
        <taxon>Bacteria</taxon>
        <taxon>Thermotogati</taxon>
        <taxon>Deinococcota</taxon>
        <taxon>Deinococci</taxon>
        <taxon>Deinococcales</taxon>
        <taxon>Deinococcaceae</taxon>
        <taxon>Deinococcus</taxon>
    </lineage>
</organism>
<dbReference type="EMBL" id="JBHSOH010000009">
    <property type="protein sequence ID" value="MFC5848673.1"/>
    <property type="molecule type" value="Genomic_DNA"/>
</dbReference>
<dbReference type="PANTHER" id="PTHR10668">
    <property type="entry name" value="PHYTOENE DEHYDROGENASE"/>
    <property type="match status" value="1"/>
</dbReference>
<dbReference type="Gene3D" id="3.50.50.60">
    <property type="entry name" value="FAD/NAD(P)-binding domain"/>
    <property type="match status" value="1"/>
</dbReference>
<dbReference type="SUPFAM" id="SSF51905">
    <property type="entry name" value="FAD/NAD(P)-binding domain"/>
    <property type="match status" value="1"/>
</dbReference>
<dbReference type="PRINTS" id="PR00411">
    <property type="entry name" value="PNDRDTASEI"/>
</dbReference>
<sequence>MNRLDAVVVGAGPNGLSAAVTLARAGLRVQLLEAHSQVGGGLSSAGLTRPGFVHDLGSAIHPLAVASPAFRQWPLHAFGLRWVYPEVPAAQTLPGGRSVLLRRDLDATAEGLGRDGAAWRRLLGPLVADWEGLLHDLLRPLLRVPGHPVTLARFGLRALPPAEALGRALFRTPEARALWAGLAAHSALPLSTPGTSAMTLVLAVLAHAVGWPLPAGGAQAFAEALRAYFEHLGGEVLTGVRVEAGRDLPPARVTLVDSSPGVLLRLLGDRAPAAYRAGLGAFRYGAGIQKFDYALSGPVPWASPDLARAGTVHVGAGFAEIVRSEAGGHSARPYVLSAQPSLFDPGRAPAGQQTFWAYAHVPNGSAADIAPQVEAQLERFAPGFGERVLARRVTTAPQLQAFSPVFGGGDVNGGASTLWGLLARPNFALTPYRTPVRGVYLCSSSAPPGGGVHGMAGHNAALTALHDEFGIGEVP</sequence>
<accession>A0ABW1DL80</accession>
<keyword evidence="2" id="KW-1185">Reference proteome</keyword>
<dbReference type="PANTHER" id="PTHR10668:SF105">
    <property type="entry name" value="DEHYDROGENASE-RELATED"/>
    <property type="match status" value="1"/>
</dbReference>
<dbReference type="RefSeq" id="WP_380048944.1">
    <property type="nucleotide sequence ID" value="NZ_JBHSOH010000009.1"/>
</dbReference>
<evidence type="ECO:0000313" key="1">
    <source>
        <dbReference type="EMBL" id="MFC5848673.1"/>
    </source>
</evidence>
<dbReference type="Proteomes" id="UP001595979">
    <property type="component" value="Unassembled WGS sequence"/>
</dbReference>
<comment type="caution">
    <text evidence="1">The sequence shown here is derived from an EMBL/GenBank/DDBJ whole genome shotgun (WGS) entry which is preliminary data.</text>
</comment>
<evidence type="ECO:0000313" key="2">
    <source>
        <dbReference type="Proteomes" id="UP001595979"/>
    </source>
</evidence>
<dbReference type="Pfam" id="PF13450">
    <property type="entry name" value="NAD_binding_8"/>
    <property type="match status" value="1"/>
</dbReference>
<name>A0ABW1DL80_9DEIO</name>